<sequence length="364" mass="38913">MRTALFALTAGGVQLAVRLADAVDGSTVIHIPERLRGNISEGYETVYFLRLADVMKTAFTRYDALVCIMATGIVVRMIAPYADSKLYDPAVLVFDEQGKHGISLLSGHIGGANELTRRLCAAVGADPVITTATDVTGVLAPDSIAAQLALRPVPKSGIQVINTALVEGRTASYFIDSDLPHAAFYEAHLRAEEIQPRLFCGVLPPVGEDEYHVIITRAEAVPEMSAMPPRTLYLTPRRLIAGVGCRAGVPEAKILRALTQACSMIGRSPSFIDAFASTEVKRDEAGLLAAVRTLGREIQFFPNEALAHMIDQYGLTESDFVRQTIGVGNVSEAAALCAAGKEGGRMALGKTGFGKVTVALLWEK</sequence>
<feature type="domain" description="CobE/GbiG C-terminal" evidence="1">
    <location>
        <begin position="239"/>
        <end position="360"/>
    </location>
</feature>
<dbReference type="Pfam" id="PF11760">
    <property type="entry name" value="CbiG_N"/>
    <property type="match status" value="1"/>
</dbReference>
<evidence type="ECO:0000259" key="2">
    <source>
        <dbReference type="Pfam" id="PF11760"/>
    </source>
</evidence>
<comment type="caution">
    <text evidence="3">The sequence shown here is derived from an EMBL/GenBank/DDBJ whole genome shotgun (WGS) entry which is preliminary data.</text>
</comment>
<dbReference type="EMBL" id="ADGH01000004">
    <property type="protein sequence ID" value="EHG25251.1"/>
    <property type="molecule type" value="Genomic_DNA"/>
</dbReference>
<dbReference type="SUPFAM" id="SSF159672">
    <property type="entry name" value="CbiG N-terminal domain-like"/>
    <property type="match status" value="1"/>
</dbReference>
<gene>
    <name evidence="3" type="ORF">HMPREF9432_00631</name>
</gene>
<dbReference type="PANTHER" id="PTHR37477">
    <property type="entry name" value="COBALT-PRECORRIN-5A HYDROLASE"/>
    <property type="match status" value="1"/>
</dbReference>
<dbReference type="InterPro" id="IPR002750">
    <property type="entry name" value="CobE/GbiG_C"/>
</dbReference>
<dbReference type="InterPro" id="IPR052553">
    <property type="entry name" value="CbiG_hydrolase"/>
</dbReference>
<name>A0ABN0DQN7_9FIRM</name>
<evidence type="ECO:0000313" key="3">
    <source>
        <dbReference type="EMBL" id="EHG25251.1"/>
    </source>
</evidence>
<dbReference type="GeneID" id="32476400"/>
<protein>
    <recommendedName>
        <fullName evidence="5">Cobalamin biosynthesis protein CbiG</fullName>
    </recommendedName>
</protein>
<dbReference type="Proteomes" id="UP000003175">
    <property type="component" value="Unassembled WGS sequence"/>
</dbReference>
<dbReference type="PANTHER" id="PTHR37477:SF1">
    <property type="entry name" value="COBALT-PRECORRIN-5A HYDROLASE"/>
    <property type="match status" value="1"/>
</dbReference>
<dbReference type="Pfam" id="PF01890">
    <property type="entry name" value="CbiG_C"/>
    <property type="match status" value="1"/>
</dbReference>
<dbReference type="InterPro" id="IPR038029">
    <property type="entry name" value="GbiG_N_sf"/>
</dbReference>
<dbReference type="Gene3D" id="3.30.420.180">
    <property type="entry name" value="CobE/GbiG C-terminal domain"/>
    <property type="match status" value="1"/>
</dbReference>
<reference evidence="3 4" key="1">
    <citation type="submission" date="2011-08" db="EMBL/GenBank/DDBJ databases">
        <title>The Genome Sequence of Selenomonas noxia F0398.</title>
        <authorList>
            <consortium name="The Broad Institute Genome Sequencing Platform"/>
            <person name="Earl A."/>
            <person name="Ward D."/>
            <person name="Feldgarden M."/>
            <person name="Gevers D."/>
            <person name="Izard J."/>
            <person name="Ganesan A."/>
            <person name="Blanton J.M."/>
            <person name="Baranova O.V."/>
            <person name="Tanner A.C."/>
            <person name="Dewhirst F.E."/>
            <person name="Young S.K."/>
            <person name="Zeng Q."/>
            <person name="Gargeya S."/>
            <person name="Fitzgerald M."/>
            <person name="Haas B."/>
            <person name="Abouelleil A."/>
            <person name="Alvarado L."/>
            <person name="Arachchi H.M."/>
            <person name="Berlin A."/>
            <person name="Brown A."/>
            <person name="Chapman S.B."/>
            <person name="Chen Z."/>
            <person name="Dunbar C."/>
            <person name="Freedman E."/>
            <person name="Gearin G."/>
            <person name="Gellesch M."/>
            <person name="Goldberg J."/>
            <person name="Griggs A."/>
            <person name="Gujja S."/>
            <person name="Heiman D."/>
            <person name="Howarth C."/>
            <person name="Larson L."/>
            <person name="Lui A."/>
            <person name="MacDonald P.J.P."/>
            <person name="Montmayeur A."/>
            <person name="Murphy C."/>
            <person name="Neiman D."/>
            <person name="Pearson M."/>
            <person name="Priest M."/>
            <person name="Roberts A."/>
            <person name="Saif S."/>
            <person name="Shea T."/>
            <person name="Shenoy N."/>
            <person name="Sisk P."/>
            <person name="Stolte C."/>
            <person name="Sykes S."/>
            <person name="Wortman J."/>
            <person name="Nusbaum C."/>
            <person name="Birren B."/>
        </authorList>
    </citation>
    <scope>NUCLEOTIDE SEQUENCE [LARGE SCALE GENOMIC DNA]</scope>
    <source>
        <strain evidence="3 4">F0398</strain>
    </source>
</reference>
<dbReference type="InterPro" id="IPR036518">
    <property type="entry name" value="CobE/GbiG_C_sf"/>
</dbReference>
<feature type="domain" description="Cobalamin synthesis G N-terminal" evidence="2">
    <location>
        <begin position="54"/>
        <end position="134"/>
    </location>
</feature>
<dbReference type="InterPro" id="IPR021744">
    <property type="entry name" value="CbiG_N"/>
</dbReference>
<proteinExistence type="predicted"/>
<organism evidence="3 4">
    <name type="scientific">Selenomonas noxia F0398</name>
    <dbReference type="NCBI Taxonomy" id="702437"/>
    <lineage>
        <taxon>Bacteria</taxon>
        <taxon>Bacillati</taxon>
        <taxon>Bacillota</taxon>
        <taxon>Negativicutes</taxon>
        <taxon>Selenomonadales</taxon>
        <taxon>Selenomonadaceae</taxon>
        <taxon>Selenomonas</taxon>
    </lineage>
</organism>
<keyword evidence="4" id="KW-1185">Reference proteome</keyword>
<accession>A0ABN0DQN7</accession>
<evidence type="ECO:0008006" key="5">
    <source>
        <dbReference type="Google" id="ProtNLM"/>
    </source>
</evidence>
<evidence type="ECO:0000259" key="1">
    <source>
        <dbReference type="Pfam" id="PF01890"/>
    </source>
</evidence>
<dbReference type="SUPFAM" id="SSF159664">
    <property type="entry name" value="CobE/GbiG C-terminal domain-like"/>
    <property type="match status" value="1"/>
</dbReference>
<dbReference type="RefSeq" id="WP_006694346.1">
    <property type="nucleotide sequence ID" value="NZ_JH376858.1"/>
</dbReference>
<evidence type="ECO:0000313" key="4">
    <source>
        <dbReference type="Proteomes" id="UP000003175"/>
    </source>
</evidence>
<dbReference type="Gene3D" id="3.40.50.11220">
    <property type="match status" value="1"/>
</dbReference>